<dbReference type="Proteomes" id="UP000218334">
    <property type="component" value="Unassembled WGS sequence"/>
</dbReference>
<dbReference type="EMBL" id="KZ293456">
    <property type="protein sequence ID" value="PBK63839.1"/>
    <property type="molecule type" value="Genomic_DNA"/>
</dbReference>
<proteinExistence type="predicted"/>
<reference evidence="2" key="1">
    <citation type="journal article" date="2017" name="Nat. Ecol. Evol.">
        <title>Genome expansion and lineage-specific genetic innovations in the forest pathogenic fungi Armillaria.</title>
        <authorList>
            <person name="Sipos G."/>
            <person name="Prasanna A.N."/>
            <person name="Walter M.C."/>
            <person name="O'Connor E."/>
            <person name="Balint B."/>
            <person name="Krizsan K."/>
            <person name="Kiss B."/>
            <person name="Hess J."/>
            <person name="Varga T."/>
            <person name="Slot J."/>
            <person name="Riley R."/>
            <person name="Boka B."/>
            <person name="Rigling D."/>
            <person name="Barry K."/>
            <person name="Lee J."/>
            <person name="Mihaltcheva S."/>
            <person name="LaButti K."/>
            <person name="Lipzen A."/>
            <person name="Waldron R."/>
            <person name="Moloney N.M."/>
            <person name="Sperisen C."/>
            <person name="Kredics L."/>
            <person name="Vagvoelgyi C."/>
            <person name="Patrignani A."/>
            <person name="Fitzpatrick D."/>
            <person name="Nagy I."/>
            <person name="Doyle S."/>
            <person name="Anderson J.B."/>
            <person name="Grigoriev I.V."/>
            <person name="Gueldener U."/>
            <person name="Muensterkoetter M."/>
            <person name="Nagy L.G."/>
        </authorList>
    </citation>
    <scope>NUCLEOTIDE SEQUENCE [LARGE SCALE GENOMIC DNA]</scope>
    <source>
        <strain evidence="2">28-4</strain>
    </source>
</reference>
<accession>A0A2H3AYR7</accession>
<name>A0A2H3AYR7_9AGAR</name>
<evidence type="ECO:0000313" key="2">
    <source>
        <dbReference type="Proteomes" id="UP000218334"/>
    </source>
</evidence>
<dbReference type="AlphaFoldDB" id="A0A2H3AYR7"/>
<dbReference type="STRING" id="1076256.A0A2H3AYR7"/>
<keyword evidence="2" id="KW-1185">Reference proteome</keyword>
<protein>
    <submittedName>
        <fullName evidence="1">Uncharacterized protein</fullName>
    </submittedName>
</protein>
<organism evidence="1 2">
    <name type="scientific">Armillaria solidipes</name>
    <dbReference type="NCBI Taxonomy" id="1076256"/>
    <lineage>
        <taxon>Eukaryota</taxon>
        <taxon>Fungi</taxon>
        <taxon>Dikarya</taxon>
        <taxon>Basidiomycota</taxon>
        <taxon>Agaricomycotina</taxon>
        <taxon>Agaricomycetes</taxon>
        <taxon>Agaricomycetidae</taxon>
        <taxon>Agaricales</taxon>
        <taxon>Marasmiineae</taxon>
        <taxon>Physalacriaceae</taxon>
        <taxon>Armillaria</taxon>
    </lineage>
</organism>
<sequence length="223" mass="24825">MMSQSLLASGEDPLHALCLHFNVQKIMPGYFSPADMPETLDFPVLHDSRMPTHVLALYPPYHNNYTSARPLIAPVDADLYNQGFRVDLIPPSPPGSTRPVPHSTSQGLYVSVPLVLPLTTVPHPPSMSLLLLFALGLETSINDLAYCMLPVSVVDEFPNAAAMAQVMVSLSEEEFERRFQFNMGLWKNVLGLGVMNNRVIEVVRLAFNVTAEARRLRNRQLNE</sequence>
<evidence type="ECO:0000313" key="1">
    <source>
        <dbReference type="EMBL" id="PBK63839.1"/>
    </source>
</evidence>
<gene>
    <name evidence="1" type="ORF">ARMSODRAFT_996970</name>
</gene>